<gene>
    <name evidence="1" type="ORF">GCM10011369_15210</name>
</gene>
<proteinExistence type="predicted"/>
<evidence type="ECO:0000313" key="1">
    <source>
        <dbReference type="EMBL" id="GGA74323.1"/>
    </source>
</evidence>
<evidence type="ECO:0008006" key="3">
    <source>
        <dbReference type="Google" id="ProtNLM"/>
    </source>
</evidence>
<dbReference type="PANTHER" id="PTHR42763:SF2">
    <property type="entry name" value="ADP-GLUCOSE PHOSPHORYLASE"/>
    <property type="match status" value="1"/>
</dbReference>
<dbReference type="RefSeq" id="WP_087505485.1">
    <property type="nucleotide sequence ID" value="NZ_BMDX01000006.1"/>
</dbReference>
<evidence type="ECO:0000313" key="2">
    <source>
        <dbReference type="Proteomes" id="UP000619743"/>
    </source>
</evidence>
<dbReference type="AlphaFoldDB" id="A0A8J2U4I1"/>
<dbReference type="Gene3D" id="3.30.428.10">
    <property type="entry name" value="HIT-like"/>
    <property type="match status" value="2"/>
</dbReference>
<name>A0A8J2U4I1_9GAMM</name>
<dbReference type="PANTHER" id="PTHR42763">
    <property type="entry name" value="ADP-GLUCOSE PHOSPHORYLASE"/>
    <property type="match status" value="1"/>
</dbReference>
<dbReference type="EMBL" id="BMDX01000006">
    <property type="protein sequence ID" value="GGA74323.1"/>
    <property type="molecule type" value="Genomic_DNA"/>
</dbReference>
<comment type="caution">
    <text evidence="1">The sequence shown here is derived from an EMBL/GenBank/DDBJ whole genome shotgun (WGS) entry which is preliminary data.</text>
</comment>
<keyword evidence="2" id="KW-1185">Reference proteome</keyword>
<dbReference type="InterPro" id="IPR036265">
    <property type="entry name" value="HIT-like_sf"/>
</dbReference>
<protein>
    <recommendedName>
        <fullName evidence="3">Galactose-1-phosphate uridylyltransferase</fullName>
    </recommendedName>
</protein>
<dbReference type="Proteomes" id="UP000619743">
    <property type="component" value="Unassembled WGS sequence"/>
</dbReference>
<reference evidence="2" key="1">
    <citation type="journal article" date="2019" name="Int. J. Syst. Evol. Microbiol.">
        <title>The Global Catalogue of Microorganisms (GCM) 10K type strain sequencing project: providing services to taxonomists for standard genome sequencing and annotation.</title>
        <authorList>
            <consortium name="The Broad Institute Genomics Platform"/>
            <consortium name="The Broad Institute Genome Sequencing Center for Infectious Disease"/>
            <person name="Wu L."/>
            <person name="Ma J."/>
        </authorList>
    </citation>
    <scope>NUCLEOTIDE SEQUENCE [LARGE SCALE GENOMIC DNA]</scope>
    <source>
        <strain evidence="2">CGMCC 1.10130</strain>
    </source>
</reference>
<organism evidence="1 2">
    <name type="scientific">Neiella marina</name>
    <dbReference type="NCBI Taxonomy" id="508461"/>
    <lineage>
        <taxon>Bacteria</taxon>
        <taxon>Pseudomonadati</taxon>
        <taxon>Pseudomonadota</taxon>
        <taxon>Gammaproteobacteria</taxon>
        <taxon>Alteromonadales</taxon>
        <taxon>Echinimonadaceae</taxon>
        <taxon>Neiella</taxon>
    </lineage>
</organism>
<dbReference type="OrthoDB" id="6395873at2"/>
<accession>A0A8J2U4I1</accession>
<dbReference type="InterPro" id="IPR053177">
    <property type="entry name" value="ADP-glucose_phosphorylase"/>
</dbReference>
<sequence>MKQFVSMAKLEQHLVDANPLRMELSQLIEQLIDNSNSSQNVPESHYQIDPRDGTISVFSAARAKRVHTVATEQVAPSNDEAACPICQGNLTTVCHIQPLSEGASFITDNLYPVVTPHGLTPEAHTEFGTQSFIRGGHIFGGHFLQWTSSDHDADWHNMPIDDLVLTLEQLAKFSLKVLTEADAMPKTAGCQQGSRGYFSIFKNYGAKAGASLTHGHQQLVFSNIMSRSSFNNWRFYGRHMETFADYMLRENPTSLELLDLGEVVLLIPYFMHRPYTMMAFIKDTACSHLHHLTPLQTRQLTEAMQLAIKSIRAELAADGKAIAFNVTVHTGPGCGLYVEFLPRADTMGGLELQGCWVCQALPTDCHQRLKDRIGQLRIKPES</sequence>
<dbReference type="SUPFAM" id="SSF54197">
    <property type="entry name" value="HIT-like"/>
    <property type="match status" value="1"/>
</dbReference>